<keyword evidence="1" id="KW-0812">Transmembrane</keyword>
<feature type="transmembrane region" description="Helical" evidence="1">
    <location>
        <begin position="314"/>
        <end position="331"/>
    </location>
</feature>
<evidence type="ECO:0008006" key="4">
    <source>
        <dbReference type="Google" id="ProtNLM"/>
    </source>
</evidence>
<dbReference type="Proteomes" id="UP000032735">
    <property type="component" value="Chromosome"/>
</dbReference>
<protein>
    <recommendedName>
        <fullName evidence="4">Wzy</fullName>
    </recommendedName>
</protein>
<feature type="transmembrane region" description="Helical" evidence="1">
    <location>
        <begin position="94"/>
        <end position="112"/>
    </location>
</feature>
<dbReference type="AlphaFoldDB" id="A0A068RAP4"/>
<feature type="transmembrane region" description="Helical" evidence="1">
    <location>
        <begin position="31"/>
        <end position="56"/>
    </location>
</feature>
<evidence type="ECO:0000313" key="2">
    <source>
        <dbReference type="EMBL" id="CDG23240.1"/>
    </source>
</evidence>
<feature type="transmembrane region" description="Helical" evidence="1">
    <location>
        <begin position="225"/>
        <end position="244"/>
    </location>
</feature>
<sequence length="384" mass="44811">MIISFLLFLSIFFVFLYSSKSVSISHLISSYFLSLTPIGETNIHIIIILTSILFCLYKRIFIISNKRFFILFSILAINMAPIFLSFDYNIYKTIGKLLKIFIFLFPFSFIYNKSFTINLYRMMSALAITSILFSLLWLSVRIYDGGFLFDIRISGLVLDPNYSVIVICSIFLLTYTLKKHINKIKLTTISLVSILILTQSISSLVIFLFIILSVVNFKRLRSNNLLYLILTFLIIMYIIVILYVSKNIHLIMLSDWNTNYISLKINSLLVRLYSQMEGMKIMLGDPIHILYGFGSHTSFELFGKVMHNAYLQTFFDHGVILLISIYLYINIISKNYIFYLVIFYLQIMNFLFDNYFMGTVSLFFILGLISEKRPEKKVILNEIN</sequence>
<accession>A0A068RAP4</accession>
<proteinExistence type="predicted"/>
<keyword evidence="1" id="KW-1133">Transmembrane helix</keyword>
<dbReference type="KEGG" id="xpo:XPG1_3613"/>
<dbReference type="EMBL" id="FO704551">
    <property type="protein sequence ID" value="CDG23240.1"/>
    <property type="molecule type" value="Genomic_DNA"/>
</dbReference>
<feature type="transmembrane region" description="Helical" evidence="1">
    <location>
        <begin position="337"/>
        <end position="369"/>
    </location>
</feature>
<feature type="transmembrane region" description="Helical" evidence="1">
    <location>
        <begin position="68"/>
        <end position="88"/>
    </location>
</feature>
<evidence type="ECO:0000256" key="1">
    <source>
        <dbReference type="SAM" id="Phobius"/>
    </source>
</evidence>
<feature type="transmembrane region" description="Helical" evidence="1">
    <location>
        <begin position="160"/>
        <end position="177"/>
    </location>
</feature>
<reference evidence="2 3" key="1">
    <citation type="submission" date="2013-07" db="EMBL/GenBank/DDBJ databases">
        <authorList>
            <person name="Genoscope - CEA"/>
        </authorList>
    </citation>
    <scope>NUCLEOTIDE SEQUENCE [LARGE SCALE GENOMIC DNA]</scope>
    <source>
        <strain evidence="2 3">G6</strain>
    </source>
</reference>
<feature type="transmembrane region" description="Helical" evidence="1">
    <location>
        <begin position="189"/>
        <end position="213"/>
    </location>
</feature>
<name>A0A068RAP4_9GAMM</name>
<dbReference type="HOGENOM" id="CLU_719523_0_0_6"/>
<dbReference type="STRING" id="1354304.XPG1_3613"/>
<evidence type="ECO:0000313" key="3">
    <source>
        <dbReference type="Proteomes" id="UP000032735"/>
    </source>
</evidence>
<keyword evidence="1" id="KW-0472">Membrane</keyword>
<keyword evidence="3" id="KW-1185">Reference proteome</keyword>
<feature type="transmembrane region" description="Helical" evidence="1">
    <location>
        <begin position="119"/>
        <end position="140"/>
    </location>
</feature>
<organism evidence="2 3">
    <name type="scientific">Xenorhabdus poinarii G6</name>
    <dbReference type="NCBI Taxonomy" id="1354304"/>
    <lineage>
        <taxon>Bacteria</taxon>
        <taxon>Pseudomonadati</taxon>
        <taxon>Pseudomonadota</taxon>
        <taxon>Gammaproteobacteria</taxon>
        <taxon>Enterobacterales</taxon>
        <taxon>Morganellaceae</taxon>
        <taxon>Xenorhabdus</taxon>
    </lineage>
</organism>
<gene>
    <name evidence="2" type="ORF">XPG1_3613</name>
</gene>